<evidence type="ECO:0000256" key="2">
    <source>
        <dbReference type="ARBA" id="ARBA00022737"/>
    </source>
</evidence>
<dbReference type="AlphaFoldDB" id="A0AAP0HKC8"/>
<keyword evidence="3" id="KW-0472">Membrane</keyword>
<keyword evidence="1" id="KW-0853">WD repeat</keyword>
<feature type="transmembrane region" description="Helical" evidence="3">
    <location>
        <begin position="12"/>
        <end position="29"/>
    </location>
</feature>
<dbReference type="GO" id="GO:0032797">
    <property type="term" value="C:SMN complex"/>
    <property type="evidence" value="ECO:0007669"/>
    <property type="project" value="TreeGrafter"/>
</dbReference>
<evidence type="ECO:0000313" key="5">
    <source>
        <dbReference type="Proteomes" id="UP001420932"/>
    </source>
</evidence>
<dbReference type="GO" id="GO:0003723">
    <property type="term" value="F:RNA binding"/>
    <property type="evidence" value="ECO:0007669"/>
    <property type="project" value="TreeGrafter"/>
</dbReference>
<dbReference type="GO" id="GO:0000387">
    <property type="term" value="P:spliceosomal snRNP assembly"/>
    <property type="evidence" value="ECO:0007669"/>
    <property type="project" value="TreeGrafter"/>
</dbReference>
<keyword evidence="5" id="KW-1185">Reference proteome</keyword>
<dbReference type="SUPFAM" id="SSF50978">
    <property type="entry name" value="WD40 repeat-like"/>
    <property type="match status" value="1"/>
</dbReference>
<gene>
    <name evidence="4" type="ORF">Syun_029980</name>
</gene>
<dbReference type="InterPro" id="IPR036322">
    <property type="entry name" value="WD40_repeat_dom_sf"/>
</dbReference>
<keyword evidence="2" id="KW-0677">Repeat</keyword>
<keyword evidence="3" id="KW-1133">Transmembrane helix</keyword>
<comment type="caution">
    <text evidence="4">The sequence shown here is derived from an EMBL/GenBank/DDBJ whole genome shotgun (WGS) entry which is preliminary data.</text>
</comment>
<dbReference type="PANTHER" id="PTHR19877">
    <property type="entry name" value="EUKARYOTIC TRANSLATION INITIATION FACTOR 3 SUBUNIT I"/>
    <property type="match status" value="1"/>
</dbReference>
<evidence type="ECO:0000256" key="1">
    <source>
        <dbReference type="ARBA" id="ARBA00022574"/>
    </source>
</evidence>
<evidence type="ECO:0000256" key="3">
    <source>
        <dbReference type="SAM" id="Phobius"/>
    </source>
</evidence>
<dbReference type="EMBL" id="JBBNAF010000013">
    <property type="protein sequence ID" value="KAK9087586.1"/>
    <property type="molecule type" value="Genomic_DNA"/>
</dbReference>
<dbReference type="InterPro" id="IPR015943">
    <property type="entry name" value="WD40/YVTN_repeat-like_dom_sf"/>
</dbReference>
<organism evidence="4 5">
    <name type="scientific">Stephania yunnanensis</name>
    <dbReference type="NCBI Taxonomy" id="152371"/>
    <lineage>
        <taxon>Eukaryota</taxon>
        <taxon>Viridiplantae</taxon>
        <taxon>Streptophyta</taxon>
        <taxon>Embryophyta</taxon>
        <taxon>Tracheophyta</taxon>
        <taxon>Spermatophyta</taxon>
        <taxon>Magnoliopsida</taxon>
        <taxon>Ranunculales</taxon>
        <taxon>Menispermaceae</taxon>
        <taxon>Menispermoideae</taxon>
        <taxon>Cissampelideae</taxon>
        <taxon>Stephania</taxon>
    </lineage>
</organism>
<dbReference type="Gene3D" id="2.130.10.10">
    <property type="entry name" value="YVTN repeat-like/Quinoprotein amine dehydrogenase"/>
    <property type="match status" value="1"/>
</dbReference>
<reference evidence="4 5" key="1">
    <citation type="submission" date="2024-01" db="EMBL/GenBank/DDBJ databases">
        <title>Genome assemblies of Stephania.</title>
        <authorList>
            <person name="Yang L."/>
        </authorList>
    </citation>
    <scope>NUCLEOTIDE SEQUENCE [LARGE SCALE GENOMIC DNA]</scope>
    <source>
        <strain evidence="4">YNDBR</strain>
        <tissue evidence="4">Leaf</tissue>
    </source>
</reference>
<protein>
    <submittedName>
        <fullName evidence="4">Uncharacterized protein</fullName>
    </submittedName>
</protein>
<keyword evidence="3" id="KW-0812">Transmembrane</keyword>
<dbReference type="Proteomes" id="UP001420932">
    <property type="component" value="Unassembled WGS sequence"/>
</dbReference>
<sequence>MDSEGCSVQADVFAILVFNFAAYILFILLQSSHIQFLVKQDYPNEPADLKIGLEPLKGIRVQFGVVAWIQMHYVLPQALLIFLLKKLWDALTGDELHSFEHKHIVRDCAFSVDTHMPLNGGVEKVLRIFDLNRPDAPPREVDNSLGSIRIVAWLHSDQTILSSCTDIGGVR</sequence>
<accession>A0AAP0HKC8</accession>
<proteinExistence type="predicted"/>
<evidence type="ECO:0000313" key="4">
    <source>
        <dbReference type="EMBL" id="KAK9087586.1"/>
    </source>
</evidence>
<dbReference type="PANTHER" id="PTHR19877:SF15">
    <property type="entry name" value="SERINE-THREONINE KINASE RECEPTOR-ASSOCIATED PROTEIN-LIKE"/>
    <property type="match status" value="1"/>
</dbReference>
<name>A0AAP0HKC8_9MAGN</name>